<dbReference type="SUPFAM" id="SSF53850">
    <property type="entry name" value="Periplasmic binding protein-like II"/>
    <property type="match status" value="1"/>
</dbReference>
<evidence type="ECO:0000256" key="3">
    <source>
        <dbReference type="ARBA" id="ARBA00022448"/>
    </source>
</evidence>
<name>G4R7E1_PELHB</name>
<accession>G4R7E1</accession>
<evidence type="ECO:0000313" key="8">
    <source>
        <dbReference type="Proteomes" id="UP000008850"/>
    </source>
</evidence>
<reference evidence="7 8" key="1">
    <citation type="journal article" date="2012" name="J. Bacteriol.">
        <title>Complete genome sequence of Pelagibacterium halotolerans B2T.</title>
        <authorList>
            <person name="Huo Y.Y."/>
            <person name="Cheng H."/>
            <person name="Han X.F."/>
            <person name="Jiang X.W."/>
            <person name="Sun C."/>
            <person name="Zhang X.Q."/>
            <person name="Zhu X.F."/>
            <person name="Liu Y.F."/>
            <person name="Li P.F."/>
            <person name="Ni P.X."/>
            <person name="Wu M."/>
        </authorList>
    </citation>
    <scope>NUCLEOTIDE SEQUENCE [LARGE SCALE GENOMIC DNA]</scope>
    <source>
        <strain evidence="8">DSM 22347 / JCM 15775 / CGMCC 1.7692 / B2</strain>
    </source>
</reference>
<dbReference type="Gene3D" id="3.40.190.10">
    <property type="entry name" value="Periplasmic binding protein-like II"/>
    <property type="match status" value="1"/>
</dbReference>
<dbReference type="KEGG" id="phl:KKY_1249"/>
<comment type="subcellular location">
    <subcellularLocation>
        <location evidence="1">Periplasm</location>
    </subcellularLocation>
</comment>
<sequence length="504" mass="55088">MKHTIARHLRNTVLVGATALSGVLGATIMAYAQETITVVNASDAQPSNVMPGRAGNFPWIRNVFETVFDLDPVTYEPVPVLASDWTVSDDGLTMTLTLHDDVTFHTGRALTTDDIRYTIEVARNPETAHQLGFIAEQIEEIEILSDTEMVLHFSRPLSNIYEFFARTVVVDQETYDQRSDGSQVIGTGPYTFAEWSPGARIRLERYEDYRDPEAAAIESVDIAIINDPTATISALRSNRAQVAMQVSPNDGLEFSNSPMFNVVPTGGAQIPLGLNVEMPPFDNKLVRQAIGYAIDRERINQQVHDGLGTPTALFWAPGSPGYNETLANHYSYNPDRARELLAEAGVENPAITIALHALPGQRAVFEIVQNNLRDVGFDVQADIVDTPTFGQRQIAGELGPAFIQLQGMVGLSVPTLISSVPGIRQDNPSHFWTEEYAALREDVENAVGTDELAAAVEALSEYMIDEAFNLVLVQSPSLYVTSTDVEGVTFASTGALVLIDAEFN</sequence>
<dbReference type="Proteomes" id="UP000008850">
    <property type="component" value="Chromosome"/>
</dbReference>
<dbReference type="CDD" id="cd00995">
    <property type="entry name" value="PBP2_NikA_DppA_OppA_like"/>
    <property type="match status" value="1"/>
</dbReference>
<dbReference type="InterPro" id="IPR039424">
    <property type="entry name" value="SBP_5"/>
</dbReference>
<evidence type="ECO:0000256" key="2">
    <source>
        <dbReference type="ARBA" id="ARBA00005695"/>
    </source>
</evidence>
<dbReference type="GO" id="GO:0030288">
    <property type="term" value="C:outer membrane-bounded periplasmic space"/>
    <property type="evidence" value="ECO:0007669"/>
    <property type="project" value="UniProtKB-ARBA"/>
</dbReference>
<dbReference type="InterPro" id="IPR030678">
    <property type="entry name" value="Peptide/Ni-bd"/>
</dbReference>
<dbReference type="InterPro" id="IPR000914">
    <property type="entry name" value="SBP_5_dom"/>
</dbReference>
<dbReference type="Pfam" id="PF00496">
    <property type="entry name" value="SBP_bac_5"/>
    <property type="match status" value="1"/>
</dbReference>
<evidence type="ECO:0000313" key="7">
    <source>
        <dbReference type="EMBL" id="AEQ51277.1"/>
    </source>
</evidence>
<feature type="domain" description="Solute-binding protein family 5" evidence="6">
    <location>
        <begin position="76"/>
        <end position="401"/>
    </location>
</feature>
<evidence type="ECO:0000256" key="5">
    <source>
        <dbReference type="SAM" id="SignalP"/>
    </source>
</evidence>
<dbReference type="PANTHER" id="PTHR30290:SF10">
    <property type="entry name" value="PERIPLASMIC OLIGOPEPTIDE-BINDING PROTEIN-RELATED"/>
    <property type="match status" value="1"/>
</dbReference>
<dbReference type="Gene3D" id="3.10.105.10">
    <property type="entry name" value="Dipeptide-binding Protein, Domain 3"/>
    <property type="match status" value="1"/>
</dbReference>
<organism evidence="7 8">
    <name type="scientific">Pelagibacterium halotolerans (strain DSM 22347 / JCM 15775 / CGMCC 1.7692 / B2)</name>
    <dbReference type="NCBI Taxonomy" id="1082931"/>
    <lineage>
        <taxon>Bacteria</taxon>
        <taxon>Pseudomonadati</taxon>
        <taxon>Pseudomonadota</taxon>
        <taxon>Alphaproteobacteria</taxon>
        <taxon>Hyphomicrobiales</taxon>
        <taxon>Devosiaceae</taxon>
        <taxon>Pelagibacterium</taxon>
    </lineage>
</organism>
<feature type="chain" id="PRO_5003467715" evidence="5">
    <location>
        <begin position="33"/>
        <end position="504"/>
    </location>
</feature>
<keyword evidence="4 5" id="KW-0732">Signal</keyword>
<gene>
    <name evidence="7" type="ordered locus">KKY_1249</name>
</gene>
<evidence type="ECO:0000259" key="6">
    <source>
        <dbReference type="Pfam" id="PF00496"/>
    </source>
</evidence>
<keyword evidence="8" id="KW-1185">Reference proteome</keyword>
<dbReference type="EMBL" id="CP003075">
    <property type="protein sequence ID" value="AEQ51277.1"/>
    <property type="molecule type" value="Genomic_DNA"/>
</dbReference>
<feature type="signal peptide" evidence="5">
    <location>
        <begin position="1"/>
        <end position="32"/>
    </location>
</feature>
<dbReference type="RefSeq" id="WP_014130426.1">
    <property type="nucleotide sequence ID" value="NC_016078.1"/>
</dbReference>
<dbReference type="GO" id="GO:1904680">
    <property type="term" value="F:peptide transmembrane transporter activity"/>
    <property type="evidence" value="ECO:0007669"/>
    <property type="project" value="TreeGrafter"/>
</dbReference>
<comment type="similarity">
    <text evidence="2">Belongs to the bacterial solute-binding protein 5 family.</text>
</comment>
<dbReference type="PIRSF" id="PIRSF002741">
    <property type="entry name" value="MppA"/>
    <property type="match status" value="1"/>
</dbReference>
<dbReference type="AlphaFoldDB" id="G4R7E1"/>
<evidence type="ECO:0000256" key="1">
    <source>
        <dbReference type="ARBA" id="ARBA00004418"/>
    </source>
</evidence>
<dbReference type="PANTHER" id="PTHR30290">
    <property type="entry name" value="PERIPLASMIC BINDING COMPONENT OF ABC TRANSPORTER"/>
    <property type="match status" value="1"/>
</dbReference>
<dbReference type="STRING" id="1082931.KKY_1249"/>
<protein>
    <submittedName>
        <fullName evidence="7">Peptide/opine/nickel uptake family ABC transporter, periplasmic substrate-binding protein</fullName>
    </submittedName>
</protein>
<evidence type="ECO:0000256" key="4">
    <source>
        <dbReference type="ARBA" id="ARBA00022729"/>
    </source>
</evidence>
<dbReference type="GO" id="GO:0015833">
    <property type="term" value="P:peptide transport"/>
    <property type="evidence" value="ECO:0007669"/>
    <property type="project" value="TreeGrafter"/>
</dbReference>
<dbReference type="GO" id="GO:0043190">
    <property type="term" value="C:ATP-binding cassette (ABC) transporter complex"/>
    <property type="evidence" value="ECO:0007669"/>
    <property type="project" value="InterPro"/>
</dbReference>
<proteinExistence type="inferred from homology"/>
<keyword evidence="3" id="KW-0813">Transport</keyword>
<dbReference type="eggNOG" id="COG0747">
    <property type="taxonomic scope" value="Bacteria"/>
</dbReference>
<dbReference type="HOGENOM" id="CLU_017028_7_3_5"/>